<dbReference type="AlphaFoldDB" id="A0A3R7JJ88"/>
<reference evidence="2 3" key="1">
    <citation type="submission" date="2018-08" db="EMBL/GenBank/DDBJ databases">
        <title>Draft genome sequences of two Aspergillus turcosus clinical strains isolated from bronchoalveolar lavage fluid: one azole-susceptible and the other azole-resistant.</title>
        <authorList>
            <person name="Parent-Michaud M."/>
            <person name="Dufresne P.J."/>
            <person name="Fournier E."/>
            <person name="Martineau C."/>
            <person name="Moreira S."/>
            <person name="Perkins V."/>
            <person name="De Repentigny L."/>
            <person name="Dufresne S.F."/>
        </authorList>
    </citation>
    <scope>NUCLEOTIDE SEQUENCE [LARGE SCALE GENOMIC DNA]</scope>
    <source>
        <strain evidence="2">HMR AF 1038</strain>
    </source>
</reference>
<protein>
    <submittedName>
        <fullName evidence="2">Uncharacterized protein</fullName>
    </submittedName>
</protein>
<organism evidence="2 3">
    <name type="scientific">Aspergillus turcosus</name>
    <dbReference type="NCBI Taxonomy" id="1245748"/>
    <lineage>
        <taxon>Eukaryota</taxon>
        <taxon>Fungi</taxon>
        <taxon>Dikarya</taxon>
        <taxon>Ascomycota</taxon>
        <taxon>Pezizomycotina</taxon>
        <taxon>Eurotiomycetes</taxon>
        <taxon>Eurotiomycetidae</taxon>
        <taxon>Eurotiales</taxon>
        <taxon>Aspergillaceae</taxon>
        <taxon>Aspergillus</taxon>
        <taxon>Aspergillus subgen. Fumigati</taxon>
    </lineage>
</organism>
<keyword evidence="1" id="KW-0472">Membrane</keyword>
<sequence length="449" mass="49867">MTQGLTATNAVYTASLLASQEVKDSPRDLWGWPKIPLLRTLPPVSSSSNPANPWRSSVSNDSIIYSSLAGIVLQGIPRDLDAEFSVESSYLDLDCHLVANDSTDRVVYEIMGDHVLVHNATNLFDYLSYHGRPNASWSNFFIDTTYNFTAPARNQANVNLFYGSRNTSGGKDIRAALFNCTISNIHVESWIACQNYSCAVTRIRQSENDRRPSSYTPWNDPVLPWTNNWATLYNFITEFPASSGPIAATISSPTDSYIYGEPFLFSLNLYNRDWSSVSEHDVSTRLTTVFNTYWQASLAPFTITSVSASDPVRLSAPPDEVTQPDFNSTFCTTSRAIRVYRTNFGWVSVFIFGSILLQLCAVAALSLKSITIAPDILGYVSSMTRENPYTPLPPGGSSYSGPDRARLLRDLKVQILDVQGYNDTGHIALASRVTVDMIGQKLNRRREYG</sequence>
<dbReference type="OrthoDB" id="3692311at2759"/>
<proteinExistence type="predicted"/>
<keyword evidence="1" id="KW-1133">Transmembrane helix</keyword>
<feature type="transmembrane region" description="Helical" evidence="1">
    <location>
        <begin position="344"/>
        <end position="367"/>
    </location>
</feature>
<dbReference type="Proteomes" id="UP000215289">
    <property type="component" value="Unassembled WGS sequence"/>
</dbReference>
<evidence type="ECO:0000256" key="1">
    <source>
        <dbReference type="SAM" id="Phobius"/>
    </source>
</evidence>
<evidence type="ECO:0000313" key="2">
    <source>
        <dbReference type="EMBL" id="RLL99597.1"/>
    </source>
</evidence>
<dbReference type="STRING" id="1245748.A0A3R7JJ88"/>
<keyword evidence="3" id="KW-1185">Reference proteome</keyword>
<gene>
    <name evidence="2" type="ORF">CFD26_105961</name>
</gene>
<accession>A0A3R7JJ88</accession>
<comment type="caution">
    <text evidence="2">The sequence shown here is derived from an EMBL/GenBank/DDBJ whole genome shotgun (WGS) entry which is preliminary data.</text>
</comment>
<name>A0A3R7JJ88_9EURO</name>
<keyword evidence="1" id="KW-0812">Transmembrane</keyword>
<dbReference type="EMBL" id="NIDN02000028">
    <property type="protein sequence ID" value="RLL99597.1"/>
    <property type="molecule type" value="Genomic_DNA"/>
</dbReference>
<evidence type="ECO:0000313" key="3">
    <source>
        <dbReference type="Proteomes" id="UP000215289"/>
    </source>
</evidence>